<accession>A0A5C6S8P7</accession>
<reference evidence="2 3" key="1">
    <citation type="submission" date="2019-08" db="EMBL/GenBank/DDBJ databases">
        <authorList>
            <person name="Ye J."/>
        </authorList>
    </citation>
    <scope>NUCLEOTIDE SEQUENCE [LARGE SCALE GENOMIC DNA]</scope>
    <source>
        <strain evidence="2 3">TK008</strain>
    </source>
</reference>
<dbReference type="RefSeq" id="WP_147096229.1">
    <property type="nucleotide sequence ID" value="NZ_JBHUFH010000002.1"/>
</dbReference>
<organism evidence="2 3">
    <name type="scientific">Paracoccus aurantiacus</name>
    <dbReference type="NCBI Taxonomy" id="2599412"/>
    <lineage>
        <taxon>Bacteria</taxon>
        <taxon>Pseudomonadati</taxon>
        <taxon>Pseudomonadota</taxon>
        <taxon>Alphaproteobacteria</taxon>
        <taxon>Rhodobacterales</taxon>
        <taxon>Paracoccaceae</taxon>
        <taxon>Paracoccus</taxon>
    </lineage>
</organism>
<evidence type="ECO:0000313" key="3">
    <source>
        <dbReference type="Proteomes" id="UP000321562"/>
    </source>
</evidence>
<protein>
    <submittedName>
        <fullName evidence="2">Uncharacterized protein</fullName>
    </submittedName>
</protein>
<proteinExistence type="predicted"/>
<keyword evidence="1" id="KW-0812">Transmembrane</keyword>
<dbReference type="AlphaFoldDB" id="A0A5C6S8P7"/>
<dbReference type="OrthoDB" id="8115457at2"/>
<keyword evidence="1" id="KW-0472">Membrane</keyword>
<evidence type="ECO:0000256" key="1">
    <source>
        <dbReference type="SAM" id="Phobius"/>
    </source>
</evidence>
<sequence length="102" mass="11066">MPRLVRLYIFNVAFGFVLAVLFTAALLALDIGHLRHLVFSTSAGWLAALLLVFFHTLLFAGVQFGIAIMRLAEDQSGPPRGNAKTLIDSARPASCAAIARKR</sequence>
<feature type="transmembrane region" description="Helical" evidence="1">
    <location>
        <begin position="7"/>
        <end position="31"/>
    </location>
</feature>
<gene>
    <name evidence="2" type="ORF">FQV27_02485</name>
</gene>
<name>A0A5C6S8P7_9RHOB</name>
<keyword evidence="1" id="KW-1133">Transmembrane helix</keyword>
<dbReference type="Proteomes" id="UP000321562">
    <property type="component" value="Unassembled WGS sequence"/>
</dbReference>
<keyword evidence="3" id="KW-1185">Reference proteome</keyword>
<comment type="caution">
    <text evidence="2">The sequence shown here is derived from an EMBL/GenBank/DDBJ whole genome shotgun (WGS) entry which is preliminary data.</text>
</comment>
<feature type="transmembrane region" description="Helical" evidence="1">
    <location>
        <begin position="43"/>
        <end position="68"/>
    </location>
</feature>
<dbReference type="EMBL" id="VOPL01000001">
    <property type="protein sequence ID" value="TXB70744.1"/>
    <property type="molecule type" value="Genomic_DNA"/>
</dbReference>
<evidence type="ECO:0000313" key="2">
    <source>
        <dbReference type="EMBL" id="TXB70744.1"/>
    </source>
</evidence>